<feature type="coiled-coil region" evidence="4">
    <location>
        <begin position="508"/>
        <end position="535"/>
    </location>
</feature>
<dbReference type="GO" id="GO:0005874">
    <property type="term" value="C:microtubule"/>
    <property type="evidence" value="ECO:0007669"/>
    <property type="project" value="UniProtKB-KW"/>
</dbReference>
<dbReference type="InterPro" id="IPR001752">
    <property type="entry name" value="Kinesin_motor_dom"/>
</dbReference>
<evidence type="ECO:0000256" key="4">
    <source>
        <dbReference type="SAM" id="Coils"/>
    </source>
</evidence>
<dbReference type="GO" id="GO:0005524">
    <property type="term" value="F:ATP binding"/>
    <property type="evidence" value="ECO:0007669"/>
    <property type="project" value="UniProtKB-UniRule"/>
</dbReference>
<comment type="similarity">
    <text evidence="3">Belongs to the TRAFAC class myosin-kinesin ATPase superfamily. Kinesin family.</text>
</comment>
<evidence type="ECO:0000313" key="8">
    <source>
        <dbReference type="Proteomes" id="UP000652761"/>
    </source>
</evidence>
<evidence type="ECO:0000256" key="1">
    <source>
        <dbReference type="ARBA" id="ARBA00022701"/>
    </source>
</evidence>
<keyword evidence="3" id="KW-0547">Nucleotide-binding</keyword>
<sequence length="917" mass="103455">KTQEGSKSCWNKPKGYKLIRVVLQFASLHSPVAPVLGGTPKTRQRSHQCREAHAILYAFGEPREDMNEVRGNGRPPLFQSQKRRCPTQNKWPPPICACHLMTWSCGWLILLADGDESFEIDARAGLFLGREASTPLVEETPIWQTCCSKGSFKPIELAEETGNIRVFCRIRPFLPHENSQIQPAIVSNDGKLFLQTENKRKMYNFDKVFHPNSIQEEVFSEVEPVIKSALDGYNVCIFAYGQTGTGKTFTMDGRPDCPGVVPRAMHTLFDQSQNVDCKLKFGFSMLEIYMGKLRDLLVPQKAKSPLQTPPCLSIQINHSGGIEIENLIEIRVNDFEHIKRLYRLGGRRRSTASTMSNAESSRSHCLIRISITSAASERRRTTNKLWLVDLGGSERVLKTQAKGKRLEEGKAINLSLSALGDVISSLHNKKHHVPYRNSKLTQVLRDSLGEDSKTLMLVHVNPKEEDLCETICSLGFATRVRSINLGQDEPPDMRIYKESVMAGLLQKLNHLERESQHVMKDIKELNENIDKLRQSGEKDGLNNEHIEALHLNVEDEDSSMRTSHRRDVKETSSNVPSFMRPTVCSRRKVRMSQCSKSTRKIQRVASQGTPSVYPEPMVYHMEGVLHPDKESESSISGHGHVDLKYDSEVATECSQDLSECDIKTVIFTEEQKNPSCSKTSEVCKEKHLNVDDGLLFQPKDLLSKRVLALPELGQYWTLGEQITEVVNNEIDMSKFPSVRHPGTGIEDHGYDYENMDLYISAEVQKIDEDGLKEEPATNKPSSIDILSENLLSDKETRSHQNIESIHLVRDLEIGCESEICLPLTVDKSEIDSEHTMIFDQLEVPELPLSTNVNMVELSRNSEDLSECKDLVEEDGGSSICSARYNHDKMVDQNNAAVKGHLAILSTKFEKFNRESLV</sequence>
<feature type="binding site" evidence="3">
    <location>
        <begin position="241"/>
        <end position="248"/>
    </location>
    <ligand>
        <name>ATP</name>
        <dbReference type="ChEBI" id="CHEBI:30616"/>
    </ligand>
</feature>
<evidence type="ECO:0000256" key="3">
    <source>
        <dbReference type="PROSITE-ProRule" id="PRU00283"/>
    </source>
</evidence>
<dbReference type="PRINTS" id="PR00380">
    <property type="entry name" value="KINESINHEAVY"/>
</dbReference>
<evidence type="ECO:0000256" key="5">
    <source>
        <dbReference type="SAM" id="MobiDB-lite"/>
    </source>
</evidence>
<keyword evidence="4" id="KW-0175">Coiled coil</keyword>
<dbReference type="Pfam" id="PF00225">
    <property type="entry name" value="Kinesin"/>
    <property type="match status" value="1"/>
</dbReference>
<gene>
    <name evidence="7" type="ORF">Taro_047733</name>
</gene>
<name>A0A843WWT4_COLES</name>
<comment type="caution">
    <text evidence="7">The sequence shown here is derived from an EMBL/GenBank/DDBJ whole genome shotgun (WGS) entry which is preliminary data.</text>
</comment>
<dbReference type="EMBL" id="NMUH01006238">
    <property type="protein sequence ID" value="MQM14799.1"/>
    <property type="molecule type" value="Genomic_DNA"/>
</dbReference>
<keyword evidence="3" id="KW-0067">ATP-binding</keyword>
<dbReference type="PANTHER" id="PTHR47972">
    <property type="entry name" value="KINESIN-LIKE PROTEIN KLP-3"/>
    <property type="match status" value="1"/>
</dbReference>
<feature type="non-terminal residue" evidence="7">
    <location>
        <position position="1"/>
    </location>
</feature>
<feature type="domain" description="Kinesin motor" evidence="6">
    <location>
        <begin position="163"/>
        <end position="483"/>
    </location>
</feature>
<dbReference type="InterPro" id="IPR027417">
    <property type="entry name" value="P-loop_NTPase"/>
</dbReference>
<accession>A0A843WWT4</accession>
<evidence type="ECO:0000259" key="6">
    <source>
        <dbReference type="PROSITE" id="PS50067"/>
    </source>
</evidence>
<dbReference type="AlphaFoldDB" id="A0A843WWT4"/>
<reference evidence="7" key="1">
    <citation type="submission" date="2017-07" db="EMBL/GenBank/DDBJ databases">
        <title>Taro Niue Genome Assembly and Annotation.</title>
        <authorList>
            <person name="Atibalentja N."/>
            <person name="Keating K."/>
            <person name="Fields C.J."/>
        </authorList>
    </citation>
    <scope>NUCLEOTIDE SEQUENCE</scope>
    <source>
        <strain evidence="7">Niue_2</strain>
        <tissue evidence="7">Leaf</tissue>
    </source>
</reference>
<dbReference type="OrthoDB" id="3176171at2759"/>
<dbReference type="SMART" id="SM00129">
    <property type="entry name" value="KISc"/>
    <property type="match status" value="1"/>
</dbReference>
<dbReference type="InterPro" id="IPR027640">
    <property type="entry name" value="Kinesin-like_fam"/>
</dbReference>
<organism evidence="7 8">
    <name type="scientific">Colocasia esculenta</name>
    <name type="common">Wild taro</name>
    <name type="synonym">Arum esculentum</name>
    <dbReference type="NCBI Taxonomy" id="4460"/>
    <lineage>
        <taxon>Eukaryota</taxon>
        <taxon>Viridiplantae</taxon>
        <taxon>Streptophyta</taxon>
        <taxon>Embryophyta</taxon>
        <taxon>Tracheophyta</taxon>
        <taxon>Spermatophyta</taxon>
        <taxon>Magnoliopsida</taxon>
        <taxon>Liliopsida</taxon>
        <taxon>Araceae</taxon>
        <taxon>Aroideae</taxon>
        <taxon>Colocasieae</taxon>
        <taxon>Colocasia</taxon>
    </lineage>
</organism>
<dbReference type="GO" id="GO:0008017">
    <property type="term" value="F:microtubule binding"/>
    <property type="evidence" value="ECO:0007669"/>
    <property type="project" value="InterPro"/>
</dbReference>
<dbReference type="GO" id="GO:0007018">
    <property type="term" value="P:microtubule-based movement"/>
    <property type="evidence" value="ECO:0007669"/>
    <property type="project" value="InterPro"/>
</dbReference>
<keyword evidence="8" id="KW-1185">Reference proteome</keyword>
<evidence type="ECO:0000256" key="2">
    <source>
        <dbReference type="ARBA" id="ARBA00023175"/>
    </source>
</evidence>
<dbReference type="Proteomes" id="UP000652761">
    <property type="component" value="Unassembled WGS sequence"/>
</dbReference>
<dbReference type="Gene3D" id="3.40.850.10">
    <property type="entry name" value="Kinesin motor domain"/>
    <property type="match status" value="1"/>
</dbReference>
<dbReference type="PROSITE" id="PS50067">
    <property type="entry name" value="KINESIN_MOTOR_2"/>
    <property type="match status" value="1"/>
</dbReference>
<dbReference type="InterPro" id="IPR036961">
    <property type="entry name" value="Kinesin_motor_dom_sf"/>
</dbReference>
<feature type="non-terminal residue" evidence="7">
    <location>
        <position position="917"/>
    </location>
</feature>
<dbReference type="GO" id="GO:0003777">
    <property type="term" value="F:microtubule motor activity"/>
    <property type="evidence" value="ECO:0007669"/>
    <property type="project" value="InterPro"/>
</dbReference>
<dbReference type="SUPFAM" id="SSF52540">
    <property type="entry name" value="P-loop containing nucleoside triphosphate hydrolases"/>
    <property type="match status" value="1"/>
</dbReference>
<feature type="region of interest" description="Disordered" evidence="5">
    <location>
        <begin position="555"/>
        <end position="578"/>
    </location>
</feature>
<protein>
    <recommendedName>
        <fullName evidence="6">Kinesin motor domain-containing protein</fullName>
    </recommendedName>
</protein>
<proteinExistence type="inferred from homology"/>
<dbReference type="PANTHER" id="PTHR47972:SF23">
    <property type="entry name" value="KINESIN MOTOR DOMAIN-CONTAINING PROTEIN"/>
    <property type="match status" value="1"/>
</dbReference>
<evidence type="ECO:0000313" key="7">
    <source>
        <dbReference type="EMBL" id="MQM14799.1"/>
    </source>
</evidence>
<keyword evidence="2 3" id="KW-0505">Motor protein</keyword>
<keyword evidence="1" id="KW-0493">Microtubule</keyword>